<comment type="caution">
    <text evidence="2">The sequence shown here is derived from an EMBL/GenBank/DDBJ whole genome shotgun (WGS) entry which is preliminary data.</text>
</comment>
<accession>A0AAV7JGB7</accession>
<evidence type="ECO:0000313" key="2">
    <source>
        <dbReference type="EMBL" id="KAI6647912.1"/>
    </source>
</evidence>
<keyword evidence="3" id="KW-1185">Reference proteome</keyword>
<feature type="region of interest" description="Disordered" evidence="1">
    <location>
        <begin position="507"/>
        <end position="534"/>
    </location>
</feature>
<organism evidence="2 3">
    <name type="scientific">Oopsacas minuta</name>
    <dbReference type="NCBI Taxonomy" id="111878"/>
    <lineage>
        <taxon>Eukaryota</taxon>
        <taxon>Metazoa</taxon>
        <taxon>Porifera</taxon>
        <taxon>Hexactinellida</taxon>
        <taxon>Hexasterophora</taxon>
        <taxon>Lyssacinosida</taxon>
        <taxon>Leucopsacidae</taxon>
        <taxon>Oopsacas</taxon>
    </lineage>
</organism>
<evidence type="ECO:0000313" key="3">
    <source>
        <dbReference type="Proteomes" id="UP001165289"/>
    </source>
</evidence>
<dbReference type="Proteomes" id="UP001165289">
    <property type="component" value="Unassembled WGS sequence"/>
</dbReference>
<name>A0AAV7JGB7_9METZ</name>
<proteinExistence type="predicted"/>
<protein>
    <submittedName>
        <fullName evidence="2">Uncharacterized protein</fullName>
    </submittedName>
</protein>
<evidence type="ECO:0000256" key="1">
    <source>
        <dbReference type="SAM" id="MobiDB-lite"/>
    </source>
</evidence>
<sequence length="571" mass="64649">MNNSKDAHDIISKWYNTIQLEVSSLREWNELSDQLYSAIISQLDDISQFHTFSPKEKEKCISDALKQISSNNSNSMQRISRTISSTVNDSLARHGLSDRQSSLLNVSDFMLDKPGNACEMRSQFSKYLNRSVPPHMRCLVWKSCLQAHNLERVIELTIKRQQIHTGDSLHKIKTLLNDFSNKIGSITDTVEELLAECLYYYTEVIFQDYQPRLQHIKLLYPFVIAVLDSPQTSTLLSSPIVPNKSGILSKILALFITFLQTAPEFVQSDSSTNGTEMWLKEFSLNVTALIKSHEAILYHFLCGLTYNSEPQLVSSLAQLFKPFIQDMFVGHMQTSLVHFIWDNCFLCLDTPSMQFLPIAAACWLIILKRELMAVTRFDHLIGLLQTNSSSISVSIMQEHLHRLSPSLRSRFKSQTMLPLAINEAISLNQTNDSRSIEGPTVSATNTINVTNLLDASRVQSTPQGSIRHVMSEIELLNQSTDITTESGRNIQNSEVLNLETISSIGSRQVDEETQENISGEEIRSSPPSAENIPDSLETEDEDLTLEFWEKIINKFHDGLHKVAHYEVESNT</sequence>
<reference evidence="2 3" key="1">
    <citation type="journal article" date="2023" name="BMC Biol.">
        <title>The compact genome of the sponge Oopsacas minuta (Hexactinellida) is lacking key metazoan core genes.</title>
        <authorList>
            <person name="Santini S."/>
            <person name="Schenkelaars Q."/>
            <person name="Jourda C."/>
            <person name="Duchesne M."/>
            <person name="Belahbib H."/>
            <person name="Rocher C."/>
            <person name="Selva M."/>
            <person name="Riesgo A."/>
            <person name="Vervoort M."/>
            <person name="Leys S.P."/>
            <person name="Kodjabachian L."/>
            <person name="Le Bivic A."/>
            <person name="Borchiellini C."/>
            <person name="Claverie J.M."/>
            <person name="Renard E."/>
        </authorList>
    </citation>
    <scope>NUCLEOTIDE SEQUENCE [LARGE SCALE GENOMIC DNA]</scope>
    <source>
        <strain evidence="2">SPO-2</strain>
    </source>
</reference>
<dbReference type="AlphaFoldDB" id="A0AAV7JGB7"/>
<gene>
    <name evidence="2" type="ORF">LOD99_8373</name>
</gene>
<dbReference type="EMBL" id="JAKMXF010000335">
    <property type="protein sequence ID" value="KAI6647912.1"/>
    <property type="molecule type" value="Genomic_DNA"/>
</dbReference>